<protein>
    <submittedName>
        <fullName evidence="1">Uncharacterized protein</fullName>
    </submittedName>
</protein>
<gene>
    <name evidence="1" type="ORF">BpHYR1_043640</name>
</gene>
<accession>A0A3M7RLK3</accession>
<organism evidence="1 2">
    <name type="scientific">Brachionus plicatilis</name>
    <name type="common">Marine rotifer</name>
    <name type="synonym">Brachionus muelleri</name>
    <dbReference type="NCBI Taxonomy" id="10195"/>
    <lineage>
        <taxon>Eukaryota</taxon>
        <taxon>Metazoa</taxon>
        <taxon>Spiralia</taxon>
        <taxon>Gnathifera</taxon>
        <taxon>Rotifera</taxon>
        <taxon>Eurotatoria</taxon>
        <taxon>Monogononta</taxon>
        <taxon>Pseudotrocha</taxon>
        <taxon>Ploima</taxon>
        <taxon>Brachionidae</taxon>
        <taxon>Brachionus</taxon>
    </lineage>
</organism>
<keyword evidence="2" id="KW-1185">Reference proteome</keyword>
<evidence type="ECO:0000313" key="2">
    <source>
        <dbReference type="Proteomes" id="UP000276133"/>
    </source>
</evidence>
<name>A0A3M7RLK3_BRAPC</name>
<proteinExistence type="predicted"/>
<evidence type="ECO:0000313" key="1">
    <source>
        <dbReference type="EMBL" id="RNA24374.1"/>
    </source>
</evidence>
<reference evidence="1 2" key="1">
    <citation type="journal article" date="2018" name="Sci. Rep.">
        <title>Genomic signatures of local adaptation to the degree of environmental predictability in rotifers.</title>
        <authorList>
            <person name="Franch-Gras L."/>
            <person name="Hahn C."/>
            <person name="Garcia-Roger E.M."/>
            <person name="Carmona M.J."/>
            <person name="Serra M."/>
            <person name="Gomez A."/>
        </authorList>
    </citation>
    <scope>NUCLEOTIDE SEQUENCE [LARGE SCALE GENOMIC DNA]</scope>
    <source>
        <strain evidence="1">HYR1</strain>
    </source>
</reference>
<comment type="caution">
    <text evidence="1">The sequence shown here is derived from an EMBL/GenBank/DDBJ whole genome shotgun (WGS) entry which is preliminary data.</text>
</comment>
<dbReference type="EMBL" id="REGN01003134">
    <property type="protein sequence ID" value="RNA24374.1"/>
    <property type="molecule type" value="Genomic_DNA"/>
</dbReference>
<dbReference type="Proteomes" id="UP000276133">
    <property type="component" value="Unassembled WGS sequence"/>
</dbReference>
<dbReference type="AlphaFoldDB" id="A0A3M7RLK3"/>
<sequence>MPGVLDNELSLPVLVECLTIACSDNRTFFSSSLSNFFPFNSAKSSVSDFFAVLTKILAIIGDSLEIEDVKERITSDFISLTALVLASRSANLLKVEFGGTNLNSELGPVDGNRPPGPYRLTDGLSMEYFFLLFLSN</sequence>